<feature type="compositionally biased region" description="Basic residues" evidence="1">
    <location>
        <begin position="62"/>
        <end position="74"/>
    </location>
</feature>
<dbReference type="Pfam" id="PF26056">
    <property type="entry name" value="DUF8017"/>
    <property type="match status" value="1"/>
</dbReference>
<keyword evidence="2" id="KW-0472">Membrane</keyword>
<gene>
    <name evidence="4" type="ORF">ACFSYJ_04715</name>
</gene>
<evidence type="ECO:0000256" key="1">
    <source>
        <dbReference type="SAM" id="MobiDB-lite"/>
    </source>
</evidence>
<dbReference type="RefSeq" id="WP_345389691.1">
    <property type="nucleotide sequence ID" value="NZ_BAABHG010000003.1"/>
</dbReference>
<reference evidence="5" key="1">
    <citation type="journal article" date="2019" name="Int. J. Syst. Evol. Microbiol.">
        <title>The Global Catalogue of Microorganisms (GCM) 10K type strain sequencing project: providing services to taxonomists for standard genome sequencing and annotation.</title>
        <authorList>
            <consortium name="The Broad Institute Genomics Platform"/>
            <consortium name="The Broad Institute Genome Sequencing Center for Infectious Disease"/>
            <person name="Wu L."/>
            <person name="Ma J."/>
        </authorList>
    </citation>
    <scope>NUCLEOTIDE SEQUENCE [LARGE SCALE GENOMIC DNA]</scope>
    <source>
        <strain evidence="5">CGMCC 4.7643</strain>
    </source>
</reference>
<feature type="region of interest" description="Disordered" evidence="1">
    <location>
        <begin position="97"/>
        <end position="121"/>
    </location>
</feature>
<dbReference type="EMBL" id="JBHUKU010000002">
    <property type="protein sequence ID" value="MFD2457886.1"/>
    <property type="molecule type" value="Genomic_DNA"/>
</dbReference>
<protein>
    <recommendedName>
        <fullName evidence="3">DUF8017 domain-containing protein</fullName>
    </recommendedName>
</protein>
<feature type="domain" description="DUF8017" evidence="3">
    <location>
        <begin position="125"/>
        <end position="314"/>
    </location>
</feature>
<feature type="compositionally biased region" description="Basic and acidic residues" evidence="1">
    <location>
        <begin position="1"/>
        <end position="11"/>
    </location>
</feature>
<evidence type="ECO:0000313" key="5">
    <source>
        <dbReference type="Proteomes" id="UP001597419"/>
    </source>
</evidence>
<keyword evidence="2" id="KW-1133">Transmembrane helix</keyword>
<dbReference type="InterPro" id="IPR058330">
    <property type="entry name" value="DUF8017"/>
</dbReference>
<evidence type="ECO:0000259" key="3">
    <source>
        <dbReference type="Pfam" id="PF26056"/>
    </source>
</evidence>
<feature type="transmembrane region" description="Helical" evidence="2">
    <location>
        <begin position="77"/>
        <end position="97"/>
    </location>
</feature>
<organism evidence="4 5">
    <name type="scientific">Amycolatopsis samaneae</name>
    <dbReference type="NCBI Taxonomy" id="664691"/>
    <lineage>
        <taxon>Bacteria</taxon>
        <taxon>Bacillati</taxon>
        <taxon>Actinomycetota</taxon>
        <taxon>Actinomycetes</taxon>
        <taxon>Pseudonocardiales</taxon>
        <taxon>Pseudonocardiaceae</taxon>
        <taxon>Amycolatopsis</taxon>
    </lineage>
</organism>
<sequence>MGWFGRRREEAPGYEDNAALGGFGGYEPSDSRGFRPSEGYGAPQPSGIEQPEPPPRAEPRRIRATRPSRPPKRGRGYVGWIAVGVVALAGAAAQYFGSGHNDRSSAPASRGPSVYTPPPRATVPVSVAGWRSVAGRDGSYAYDVPPNWQPEPGTLHGWEKGPVLPGITLTTSAFLDSGFCQGQSASKRGGAGVTTVKVADPAGAAAQAVDNLAVSRYSPDAGPLAQVVRQPAQQAEVILAPGRTRPASIALAEVVPTDTGPCAPKRALVAAIAMGTEDPAKPQSAVLVAYADQDVPGAPDREQLLRVLRSYRGVPETDRATVTPPPSTR</sequence>
<feature type="region of interest" description="Disordered" evidence="1">
    <location>
        <begin position="1"/>
        <end position="74"/>
    </location>
</feature>
<keyword evidence="2" id="KW-0812">Transmembrane</keyword>
<dbReference type="Proteomes" id="UP001597419">
    <property type="component" value="Unassembled WGS sequence"/>
</dbReference>
<keyword evidence="5" id="KW-1185">Reference proteome</keyword>
<evidence type="ECO:0000313" key="4">
    <source>
        <dbReference type="EMBL" id="MFD2457886.1"/>
    </source>
</evidence>
<proteinExistence type="predicted"/>
<accession>A0ABW5G9N7</accession>
<comment type="caution">
    <text evidence="4">The sequence shown here is derived from an EMBL/GenBank/DDBJ whole genome shotgun (WGS) entry which is preliminary data.</text>
</comment>
<name>A0ABW5G9N7_9PSEU</name>
<evidence type="ECO:0000256" key="2">
    <source>
        <dbReference type="SAM" id="Phobius"/>
    </source>
</evidence>